<dbReference type="EMBL" id="JBFOLK010000010">
    <property type="protein sequence ID" value="KAL2479296.1"/>
    <property type="molecule type" value="Genomic_DNA"/>
</dbReference>
<evidence type="ECO:0000313" key="2">
    <source>
        <dbReference type="Proteomes" id="UP001604336"/>
    </source>
</evidence>
<keyword evidence="2" id="KW-1185">Reference proteome</keyword>
<comment type="caution">
    <text evidence="1">The sequence shown here is derived from an EMBL/GenBank/DDBJ whole genome shotgun (WGS) entry which is preliminary data.</text>
</comment>
<proteinExistence type="predicted"/>
<reference evidence="2" key="1">
    <citation type="submission" date="2024-07" db="EMBL/GenBank/DDBJ databases">
        <title>Two chromosome-level genome assemblies of Korean endemic species Abeliophyllum distichum and Forsythia ovata (Oleaceae).</title>
        <authorList>
            <person name="Jang H."/>
        </authorList>
    </citation>
    <scope>NUCLEOTIDE SEQUENCE [LARGE SCALE GENOMIC DNA]</scope>
</reference>
<sequence length="122" mass="13481">MPGDSSTSTVAIGLNRDFITRVKEDVTGILEQAIVEAIISYLEKFVLKTVAVRNNSRLQWLVAGFVATKCLVRGERLAAHESHVHNTFWANGEAVTIGEKGSIGLLPSLEWDSDSCHCWRLK</sequence>
<gene>
    <name evidence="1" type="ORF">Adt_32262</name>
</gene>
<organism evidence="1 2">
    <name type="scientific">Abeliophyllum distichum</name>
    <dbReference type="NCBI Taxonomy" id="126358"/>
    <lineage>
        <taxon>Eukaryota</taxon>
        <taxon>Viridiplantae</taxon>
        <taxon>Streptophyta</taxon>
        <taxon>Embryophyta</taxon>
        <taxon>Tracheophyta</taxon>
        <taxon>Spermatophyta</taxon>
        <taxon>Magnoliopsida</taxon>
        <taxon>eudicotyledons</taxon>
        <taxon>Gunneridae</taxon>
        <taxon>Pentapetalae</taxon>
        <taxon>asterids</taxon>
        <taxon>lamiids</taxon>
        <taxon>Lamiales</taxon>
        <taxon>Oleaceae</taxon>
        <taxon>Forsythieae</taxon>
        <taxon>Abeliophyllum</taxon>
    </lineage>
</organism>
<evidence type="ECO:0000313" key="1">
    <source>
        <dbReference type="EMBL" id="KAL2479296.1"/>
    </source>
</evidence>
<dbReference type="Proteomes" id="UP001604336">
    <property type="component" value="Unassembled WGS sequence"/>
</dbReference>
<name>A0ABD1QTQ9_9LAMI</name>
<dbReference type="AlphaFoldDB" id="A0ABD1QTQ9"/>
<accession>A0ABD1QTQ9</accession>
<protein>
    <submittedName>
        <fullName evidence="1">Uncharacterized protein</fullName>
    </submittedName>
</protein>